<dbReference type="GO" id="GO:0008270">
    <property type="term" value="F:zinc ion binding"/>
    <property type="evidence" value="ECO:0007669"/>
    <property type="project" value="InterPro"/>
</dbReference>
<evidence type="ECO:0000313" key="2">
    <source>
        <dbReference type="EMBL" id="SDN12340.1"/>
    </source>
</evidence>
<gene>
    <name evidence="2" type="ORF">SAMN05421820_106227</name>
</gene>
<dbReference type="RefSeq" id="WP_074609475.1">
    <property type="nucleotide sequence ID" value="NZ_FNGY01000006.1"/>
</dbReference>
<organism evidence="2 3">
    <name type="scientific">Pedobacter steynii</name>
    <dbReference type="NCBI Taxonomy" id="430522"/>
    <lineage>
        <taxon>Bacteria</taxon>
        <taxon>Pseudomonadati</taxon>
        <taxon>Bacteroidota</taxon>
        <taxon>Sphingobacteriia</taxon>
        <taxon>Sphingobacteriales</taxon>
        <taxon>Sphingobacteriaceae</taxon>
        <taxon>Pedobacter</taxon>
    </lineage>
</organism>
<name>A0A1G9YTD4_9SPHI</name>
<dbReference type="AlphaFoldDB" id="A0A1G9YTD4"/>
<dbReference type="InterPro" id="IPR014782">
    <property type="entry name" value="Peptidase_M1_dom"/>
</dbReference>
<dbReference type="CDD" id="cd09604">
    <property type="entry name" value="M1_APN_like"/>
    <property type="match status" value="1"/>
</dbReference>
<dbReference type="Gene3D" id="1.10.390.10">
    <property type="entry name" value="Neutral Protease Domain 2"/>
    <property type="match status" value="1"/>
</dbReference>
<dbReference type="OrthoDB" id="9814383at2"/>
<accession>A0A1G9YTD4</accession>
<evidence type="ECO:0000313" key="3">
    <source>
        <dbReference type="Proteomes" id="UP000183200"/>
    </source>
</evidence>
<feature type="domain" description="Peptidase M1 membrane alanine aminopeptidase" evidence="1">
    <location>
        <begin position="380"/>
        <end position="538"/>
    </location>
</feature>
<dbReference type="STRING" id="430522.BFS30_14675"/>
<reference evidence="3" key="1">
    <citation type="submission" date="2016-10" db="EMBL/GenBank/DDBJ databases">
        <authorList>
            <person name="Varghese N."/>
            <person name="Submissions S."/>
        </authorList>
    </citation>
    <scope>NUCLEOTIDE SEQUENCE [LARGE SCALE GENOMIC DNA]</scope>
    <source>
        <strain evidence="3">DSM 19110</strain>
    </source>
</reference>
<dbReference type="EMBL" id="FNGY01000006">
    <property type="protein sequence ID" value="SDN12340.1"/>
    <property type="molecule type" value="Genomic_DNA"/>
</dbReference>
<dbReference type="SUPFAM" id="SSF55486">
    <property type="entry name" value="Metalloproteases ('zincins'), catalytic domain"/>
    <property type="match status" value="1"/>
</dbReference>
<dbReference type="Proteomes" id="UP000183200">
    <property type="component" value="Unassembled WGS sequence"/>
</dbReference>
<keyword evidence="3" id="KW-1185">Reference proteome</keyword>
<sequence length="634" mass="71944">MKKNIFRLLTIGLPVTLALIITTNTALHAQELYMPRNIKAAYDKGTRSKDGKPGKHYWQNQGKYDLHIQVTPDTKLVEGTETIKYTNHSPDTLHQVAIRFVNNLHKPEAPRSGYVSKDFLTSGLDIKSFEVDGQSYSLNTKNWGTVEDVPLKTALNPGQTAVFNISWAYPLSKESGREGQLDSSTFFVAYAFPRISVYDDYNGWDQIPHTDRAEFYNDFNDYQLTVKAPKNYVVWATGDLQNPDEVLQPAYAARLKKSYNSEEIIAIANAEEMAKGQVTQQKEWNSWRFSASHITDMTFSLSNHYLWDAGSVIVDAKTNRRASVQSAYDAQAKDFAQATTWSKQALHWFSNNWPGIPYPFSKMTAVQGFADMEYPMMVNDSSTPDMEFSQFVLNHEIAHTYFPFYMGTNETRYAHMDEGWATTLEYLIGIDQLGKKKADGNYKTFRVNRWIFDPSTEEDQPIISLSTQVSGAGYSNNAYVKPSLAYLALKDMLGDVAFKKHLHAYMDRWNGKHPIPWDFFYTLNDVSGQNLNWYWNNWFFSNNYIDLSIAKVTNKGLAYQLSVRNTGGFAVPFDVILTYKDGSTGVFHQTPALWKANQKAAVVSLKAKKTVSEININGGLFVDANAGDNTWKSK</sequence>
<dbReference type="Pfam" id="PF01433">
    <property type="entry name" value="Peptidase_M1"/>
    <property type="match status" value="1"/>
</dbReference>
<proteinExistence type="predicted"/>
<evidence type="ECO:0000259" key="1">
    <source>
        <dbReference type="Pfam" id="PF01433"/>
    </source>
</evidence>
<dbReference type="GO" id="GO:0008237">
    <property type="term" value="F:metallopeptidase activity"/>
    <property type="evidence" value="ECO:0007669"/>
    <property type="project" value="InterPro"/>
</dbReference>
<dbReference type="InterPro" id="IPR027268">
    <property type="entry name" value="Peptidase_M4/M1_CTD_sf"/>
</dbReference>
<protein>
    <recommendedName>
        <fullName evidence="1">Peptidase M1 membrane alanine aminopeptidase domain-containing protein</fullName>
    </recommendedName>
</protein>